<dbReference type="Pfam" id="PF06292">
    <property type="entry name" value="MUN"/>
    <property type="match status" value="1"/>
</dbReference>
<dbReference type="InterPro" id="IPR010439">
    <property type="entry name" value="MUN_dom"/>
</dbReference>
<evidence type="ECO:0000256" key="5">
    <source>
        <dbReference type="ARBA" id="ARBA00022483"/>
    </source>
</evidence>
<feature type="compositionally biased region" description="Pro residues" evidence="8">
    <location>
        <begin position="421"/>
        <end position="433"/>
    </location>
</feature>
<dbReference type="InterPro" id="IPR035892">
    <property type="entry name" value="C2_domain_sf"/>
</dbReference>
<dbReference type="GO" id="GO:0005770">
    <property type="term" value="C:late endosome"/>
    <property type="evidence" value="ECO:0007669"/>
    <property type="project" value="UniProtKB-SubCell"/>
</dbReference>
<dbReference type="GO" id="GO:0006887">
    <property type="term" value="P:exocytosis"/>
    <property type="evidence" value="ECO:0007669"/>
    <property type="project" value="UniProtKB-KW"/>
</dbReference>
<sequence length="1406" mass="156011">MSFFSSLQQYVTSGVAGLGLNPRRFSLSRQESTEATTPAASPSPMMSSGSSLGGSIGSYGQMGGGPGSAGVGMGAGASTGASALGYPKVVTPSGPGGSIVGTSSAGTVGSGTVTSGVGTGSSTNLTVAGAAGSATGGASGATGGAAGSVSPMRRQSSARGLDTLVPPGRTGSFRGRNSPNPTSPDKPCFSVWKRRPSWPEVEIKSSSGRRHRLSPAPIIEVQGELAPAITAEDKDSKGFKEIVYRFDKMNPPYNSVVSANNNSVQENDGSYFESFTALSWKNENRRMSAVRAVETRAEVLPENDNDRLLEDDIERSEQKEHLYLDVLYAIANTVGAPAPGGQYSEKKWLQFAHYKEEMYLQAQRVFNVSADRHYRLLHAATEEKPKIIVLTVVVQEADGLEAKDANGFSDPYCMLGIQPSGTPPPPSPQPPMTPRTLSDTGMDSLDSPEHGKLRKHHSFRLSFKRKDGRQQRDSVGPVPAKFIRATSVKPHTLSPKWHEKFKFDIDDIHSDILHLDIWDHDDESSVLDAVSRLNEVRGVRGLGRFFKQVCQSARQGSQDDFLGCVNIPVCDIPSTGLEGWFKLEARSSRSSVQGRIRLKLSLSTREDRGNSEEDNTLEVKKFERLQTIFMMHELNTYEPAWKWNGELAGPSLTILHQIAVQSDLSDMQISLAKLVAIIRINRKKPLDTKFIHRQLIEVDKLWVNNYSNEPLTRELEQWLADALNGFVERSLSHMRRHREVFPAKHPPSLVRLEFLLRCLGLLGSMRAFRQVSPFSKGVRGEIVGALRKGSITWSQAQLREATRSPNPLVHYTTILVADLQLGLAYYHTLFDSTNGIQYFSIVYKQFDTLLGEEVTNRIESGQMPGSIVNHWTILDNDREPDTAPFEIYFALQEFHNMKSNLSVTPQPPEKPLCLQNFHEWFEPAVQRWISISKTKAIQRIKAAVNVDTLCEGERIVRHSTSAIDTASCFYQIKEFWKNLAWPEPGSGAHYEALIIDLVCTTANVYSDLIHQNLSESGYYDKSGGPQRTADDMCVIVNNLEYVRRALSEFHPTTHHLSEAAENLLENTIAQLENKADRVLGKLTASMQSPLQKAVFHLAWSPDSLPANQAVMPLLEYLDSHLATLNVTLLSQNFYRAMSLIWNNVLAEFAKQMDAGGEGDKPSNFHDRMYGALQLLGEFFNAEGLGLPPEILHSDLYWRVAQRLQYHKTDTEQLIDLFYMQRLQEQLNTVGPTSLGSLSVKAYFNHDSLCVEVLHAKDVIPLDPNGFSDPFVIIELLPRRLFSHCSEQQTNVHKKTLNPVFDECFEFSVTQEQCQAEVAMIVFTVMDHDVLTANDFAGEAFLALNNIPGVARTFNMNIDNFDSVAQIDLPLLEMKDKSHPILLILEGRVNDKNAMEFVRKQKARVVG</sequence>
<dbReference type="FunCoup" id="A0A6I8T7D6">
    <property type="interactions" value="83"/>
</dbReference>
<reference evidence="9 10" key="1">
    <citation type="submission" date="2017-06" db="EMBL/GenBank/DDBJ databases">
        <title>Aedes aegypti genome working group (AGWG) sequencing and assembly.</title>
        <authorList>
            <consortium name="Aedes aegypti Genome Working Group (AGWG)"/>
            <person name="Matthews B.J."/>
        </authorList>
    </citation>
    <scope>NUCLEOTIDE SEQUENCE [LARGE SCALE GENOMIC DNA]</scope>
    <source>
        <strain evidence="9 10">LVP_AGWG</strain>
    </source>
</reference>
<dbReference type="InParanoid" id="A0A6I8T7D6"/>
<protein>
    <submittedName>
        <fullName evidence="9">Uncharacterized protein</fullName>
    </submittedName>
</protein>
<evidence type="ECO:0000256" key="7">
    <source>
        <dbReference type="ARBA" id="ARBA00022753"/>
    </source>
</evidence>
<dbReference type="PROSITE" id="PS51258">
    <property type="entry name" value="MHD1"/>
    <property type="match status" value="1"/>
</dbReference>
<dbReference type="CDD" id="cd04009">
    <property type="entry name" value="C2B_Munc13-like"/>
    <property type="match status" value="1"/>
</dbReference>
<reference evidence="9" key="2">
    <citation type="submission" date="2020-05" db="UniProtKB">
        <authorList>
            <consortium name="EnsemblMetazoa"/>
        </authorList>
    </citation>
    <scope>IDENTIFICATION</scope>
    <source>
        <strain evidence="9">LVP_AGWG</strain>
    </source>
</reference>
<comment type="similarity">
    <text evidence="4">Belongs to the unc-13 family.</text>
</comment>
<organism evidence="9 10">
    <name type="scientific">Aedes aegypti</name>
    <name type="common">Yellowfever mosquito</name>
    <name type="synonym">Culex aegypti</name>
    <dbReference type="NCBI Taxonomy" id="7159"/>
    <lineage>
        <taxon>Eukaryota</taxon>
        <taxon>Metazoa</taxon>
        <taxon>Ecdysozoa</taxon>
        <taxon>Arthropoda</taxon>
        <taxon>Hexapoda</taxon>
        <taxon>Insecta</taxon>
        <taxon>Pterygota</taxon>
        <taxon>Neoptera</taxon>
        <taxon>Endopterygota</taxon>
        <taxon>Diptera</taxon>
        <taxon>Nematocera</taxon>
        <taxon>Culicoidea</taxon>
        <taxon>Culicidae</taxon>
        <taxon>Culicinae</taxon>
        <taxon>Aedini</taxon>
        <taxon>Aedes</taxon>
        <taxon>Stegomyia</taxon>
    </lineage>
</organism>
<dbReference type="InterPro" id="IPR014772">
    <property type="entry name" value="Munc13_dom-2"/>
</dbReference>
<dbReference type="PANTHER" id="PTHR45999:SF4">
    <property type="entry name" value="UNC-13-4A, ISOFORM B"/>
    <property type="match status" value="1"/>
</dbReference>
<keyword evidence="5" id="KW-0268">Exocytosis</keyword>
<dbReference type="GO" id="GO:0099503">
    <property type="term" value="C:secretory vesicle"/>
    <property type="evidence" value="ECO:0007669"/>
    <property type="project" value="TreeGrafter"/>
</dbReference>
<dbReference type="PANTHER" id="PTHR45999">
    <property type="entry name" value="UNC-13-4A, ISOFORM B"/>
    <property type="match status" value="1"/>
</dbReference>
<name>A0A6I8T7D6_AEDAE</name>
<evidence type="ECO:0000256" key="8">
    <source>
        <dbReference type="SAM" id="MobiDB-lite"/>
    </source>
</evidence>
<feature type="region of interest" description="Disordered" evidence="8">
    <location>
        <begin position="417"/>
        <end position="456"/>
    </location>
</feature>
<dbReference type="CDD" id="cd08676">
    <property type="entry name" value="C2A_Munc13-like"/>
    <property type="match status" value="1"/>
</dbReference>
<gene>
    <name evidence="9" type="primary">5575755</name>
</gene>
<dbReference type="Pfam" id="PF00168">
    <property type="entry name" value="C2"/>
    <property type="match status" value="3"/>
</dbReference>
<evidence type="ECO:0000256" key="6">
    <source>
        <dbReference type="ARBA" id="ARBA00022490"/>
    </source>
</evidence>
<comment type="subcellular location">
    <subcellularLocation>
        <location evidence="2">Cytoplasm</location>
    </subcellularLocation>
    <subcellularLocation>
        <location evidence="3">Late endosome</location>
    </subcellularLocation>
    <subcellularLocation>
        <location evidence="1">Recycling endosome</location>
    </subcellularLocation>
</comment>
<dbReference type="Proteomes" id="UP000008820">
    <property type="component" value="Chromosome 2"/>
</dbReference>
<dbReference type="GO" id="GO:0055037">
    <property type="term" value="C:recycling endosome"/>
    <property type="evidence" value="ECO:0007669"/>
    <property type="project" value="UniProtKB-SubCell"/>
</dbReference>
<keyword evidence="6" id="KW-0963">Cytoplasm</keyword>
<evidence type="ECO:0000256" key="4">
    <source>
        <dbReference type="ARBA" id="ARBA00005823"/>
    </source>
</evidence>
<evidence type="ECO:0000256" key="2">
    <source>
        <dbReference type="ARBA" id="ARBA00004496"/>
    </source>
</evidence>
<dbReference type="SMART" id="SM00239">
    <property type="entry name" value="C2"/>
    <property type="match status" value="2"/>
</dbReference>
<dbReference type="Gene3D" id="2.60.40.150">
    <property type="entry name" value="C2 domain"/>
    <property type="match status" value="2"/>
</dbReference>
<dbReference type="InterPro" id="IPR014770">
    <property type="entry name" value="Munc13_1"/>
</dbReference>
<keyword evidence="7" id="KW-0967">Endosome</keyword>
<evidence type="ECO:0000256" key="1">
    <source>
        <dbReference type="ARBA" id="ARBA00004172"/>
    </source>
</evidence>
<dbReference type="SUPFAM" id="SSF49562">
    <property type="entry name" value="C2 domain (Calcium/lipid-binding domain, CaLB)"/>
    <property type="match status" value="2"/>
</dbReference>
<dbReference type="PROSITE" id="PS51259">
    <property type="entry name" value="MHD2"/>
    <property type="match status" value="1"/>
</dbReference>
<dbReference type="OrthoDB" id="7976202at2759"/>
<evidence type="ECO:0000313" key="10">
    <source>
        <dbReference type="Proteomes" id="UP000008820"/>
    </source>
</evidence>
<proteinExistence type="inferred from homology"/>
<evidence type="ECO:0000256" key="3">
    <source>
        <dbReference type="ARBA" id="ARBA00004603"/>
    </source>
</evidence>
<dbReference type="EnsemblMetazoa" id="AAEL002724-RB">
    <property type="protein sequence ID" value="AAEL002724-PB"/>
    <property type="gene ID" value="AAEL002724"/>
</dbReference>
<feature type="region of interest" description="Disordered" evidence="8">
    <location>
        <begin position="131"/>
        <end position="191"/>
    </location>
</feature>
<feature type="region of interest" description="Disordered" evidence="8">
    <location>
        <begin position="28"/>
        <end position="59"/>
    </location>
</feature>
<dbReference type="InterPro" id="IPR000008">
    <property type="entry name" value="C2_dom"/>
</dbReference>
<dbReference type="Gene3D" id="1.10.357.50">
    <property type="match status" value="1"/>
</dbReference>
<feature type="compositionally biased region" description="Low complexity" evidence="8">
    <location>
        <begin position="33"/>
        <end position="50"/>
    </location>
</feature>
<accession>A0A6I8T7D6</accession>
<dbReference type="PROSITE" id="PS50004">
    <property type="entry name" value="C2"/>
    <property type="match status" value="2"/>
</dbReference>
<dbReference type="InterPro" id="IPR052095">
    <property type="entry name" value="UNC-13_domain"/>
</dbReference>
<keyword evidence="10" id="KW-1185">Reference proteome</keyword>
<feature type="compositionally biased region" description="Gly residues" evidence="8">
    <location>
        <begin position="134"/>
        <end position="146"/>
    </location>
</feature>
<evidence type="ECO:0000313" key="9">
    <source>
        <dbReference type="EnsemblMetazoa" id="AAEL002724-PB"/>
    </source>
</evidence>